<feature type="transmembrane region" description="Helical" evidence="6">
    <location>
        <begin position="148"/>
        <end position="169"/>
    </location>
</feature>
<evidence type="ECO:0000256" key="2">
    <source>
        <dbReference type="ARBA" id="ARBA00022475"/>
    </source>
</evidence>
<name>A0A1Q5P021_9BACI</name>
<dbReference type="GO" id="GO:0046677">
    <property type="term" value="P:response to antibiotic"/>
    <property type="evidence" value="ECO:0007669"/>
    <property type="project" value="UniProtKB-KW"/>
</dbReference>
<dbReference type="EMBL" id="MRWQ01000015">
    <property type="protein sequence ID" value="OKL35605.1"/>
    <property type="molecule type" value="Genomic_DNA"/>
</dbReference>
<dbReference type="Pfam" id="PF03706">
    <property type="entry name" value="LPG_synthase_TM"/>
    <property type="match status" value="1"/>
</dbReference>
<reference evidence="7 8" key="1">
    <citation type="submission" date="2016-12" db="EMBL/GenBank/DDBJ databases">
        <title>Domibacillus sp. SAOS 44 whole genome sequencing.</title>
        <authorList>
            <person name="Verma A."/>
            <person name="Krishnamurthi S."/>
        </authorList>
    </citation>
    <scope>NUCLEOTIDE SEQUENCE [LARGE SCALE GENOMIC DNA]</scope>
    <source>
        <strain evidence="7 8">SAOS 44</strain>
    </source>
</reference>
<comment type="similarity">
    <text evidence="6">Belongs to the LPG synthase family.</text>
</comment>
<evidence type="ECO:0000256" key="3">
    <source>
        <dbReference type="ARBA" id="ARBA00022692"/>
    </source>
</evidence>
<dbReference type="OrthoDB" id="2111097at2"/>
<evidence type="ECO:0000313" key="8">
    <source>
        <dbReference type="Proteomes" id="UP000186524"/>
    </source>
</evidence>
<evidence type="ECO:0000256" key="6">
    <source>
        <dbReference type="RuleBase" id="RU363042"/>
    </source>
</evidence>
<feature type="transmembrane region" description="Helical" evidence="6">
    <location>
        <begin position="273"/>
        <end position="292"/>
    </location>
</feature>
<comment type="caution">
    <text evidence="7">The sequence shown here is derived from an EMBL/GenBank/DDBJ whole genome shotgun (WGS) entry which is preliminary data.</text>
</comment>
<evidence type="ECO:0000313" key="7">
    <source>
        <dbReference type="EMBL" id="OKL35605.1"/>
    </source>
</evidence>
<feature type="transmembrane region" description="Helical" evidence="6">
    <location>
        <begin position="189"/>
        <end position="211"/>
    </location>
</feature>
<comment type="subcellular location">
    <subcellularLocation>
        <location evidence="1 6">Cell membrane</location>
        <topology evidence="1 6">Multi-pass membrane protein</topology>
    </subcellularLocation>
</comment>
<dbReference type="EC" id="2.3.2.3" evidence="6"/>
<dbReference type="AlphaFoldDB" id="A0A1Q5P021"/>
<evidence type="ECO:0000256" key="5">
    <source>
        <dbReference type="ARBA" id="ARBA00023136"/>
    </source>
</evidence>
<dbReference type="InterPro" id="IPR022791">
    <property type="entry name" value="L-PG_synthase/AglD"/>
</dbReference>
<keyword evidence="5 6" id="KW-0472">Membrane</keyword>
<dbReference type="PANTHER" id="PTHR39087:SF2">
    <property type="entry name" value="UPF0104 MEMBRANE PROTEIN MJ1595"/>
    <property type="match status" value="1"/>
</dbReference>
<dbReference type="PANTHER" id="PTHR39087">
    <property type="entry name" value="UPF0104 MEMBRANE PROTEIN MJ1595"/>
    <property type="match status" value="1"/>
</dbReference>
<organism evidence="7 8">
    <name type="scientific">Domibacillus mangrovi</name>
    <dbReference type="NCBI Taxonomy" id="1714354"/>
    <lineage>
        <taxon>Bacteria</taxon>
        <taxon>Bacillati</taxon>
        <taxon>Bacillota</taxon>
        <taxon>Bacilli</taxon>
        <taxon>Bacillales</taxon>
        <taxon>Bacillaceae</taxon>
        <taxon>Domibacillus</taxon>
    </lineage>
</organism>
<dbReference type="RefSeq" id="WP_073712587.1">
    <property type="nucleotide sequence ID" value="NZ_MRWQ01000015.1"/>
</dbReference>
<keyword evidence="6" id="KW-0443">Lipid metabolism</keyword>
<evidence type="ECO:0000256" key="4">
    <source>
        <dbReference type="ARBA" id="ARBA00022989"/>
    </source>
</evidence>
<feature type="transmembrane region" description="Helical" evidence="6">
    <location>
        <begin position="114"/>
        <end position="136"/>
    </location>
</feature>
<proteinExistence type="inferred from homology"/>
<protein>
    <recommendedName>
        <fullName evidence="6">Phosphatidylglycerol lysyltransferase</fullName>
        <ecNumber evidence="6">2.3.2.3</ecNumber>
    </recommendedName>
    <alternativeName>
        <fullName evidence="6">Lysylphosphatidylglycerol synthase</fullName>
    </alternativeName>
</protein>
<keyword evidence="6" id="KW-0808">Transferase</keyword>
<keyword evidence="6" id="KW-0046">Antibiotic resistance</keyword>
<dbReference type="Proteomes" id="UP000186524">
    <property type="component" value="Unassembled WGS sequence"/>
</dbReference>
<feature type="transmembrane region" description="Helical" evidence="6">
    <location>
        <begin position="218"/>
        <end position="237"/>
    </location>
</feature>
<keyword evidence="2" id="KW-1003">Cell membrane</keyword>
<feature type="transmembrane region" description="Helical" evidence="6">
    <location>
        <begin position="40"/>
        <end position="60"/>
    </location>
</feature>
<accession>A0A1Q5P021</accession>
<gene>
    <name evidence="6" type="primary">mprF</name>
    <name evidence="7" type="ORF">BLL40_14510</name>
</gene>
<dbReference type="GO" id="GO:0005886">
    <property type="term" value="C:plasma membrane"/>
    <property type="evidence" value="ECO:0007669"/>
    <property type="project" value="UniProtKB-SubCell"/>
</dbReference>
<comment type="catalytic activity">
    <reaction evidence="6">
        <text>L-lysyl-tRNA(Lys) + a 1,2-diacyl-sn-glycero-3-phospho-(1'-sn-glycerol) = a 1,2-diacyl-sn-glycero-3-phospho-1'-(3'-O-L-lysyl)-sn-glycerol + tRNA(Lys)</text>
        <dbReference type="Rhea" id="RHEA:10668"/>
        <dbReference type="Rhea" id="RHEA-COMP:9696"/>
        <dbReference type="Rhea" id="RHEA-COMP:9697"/>
        <dbReference type="ChEBI" id="CHEBI:64716"/>
        <dbReference type="ChEBI" id="CHEBI:75792"/>
        <dbReference type="ChEBI" id="CHEBI:78442"/>
        <dbReference type="ChEBI" id="CHEBI:78529"/>
        <dbReference type="EC" id="2.3.2.3"/>
    </reaction>
</comment>
<evidence type="ECO:0000256" key="1">
    <source>
        <dbReference type="ARBA" id="ARBA00004651"/>
    </source>
</evidence>
<feature type="transmembrane region" description="Helical" evidence="6">
    <location>
        <begin position="72"/>
        <end position="89"/>
    </location>
</feature>
<dbReference type="GO" id="GO:0006629">
    <property type="term" value="P:lipid metabolic process"/>
    <property type="evidence" value="ECO:0007669"/>
    <property type="project" value="UniProtKB-KW"/>
</dbReference>
<sequence length="309" mass="34701">MKRFFKKVLSILTLVGFAFLTIHSFDENHLGNSIQKIFQQPVLLAAILIVYFLSFCLKAAAWKLYLNGKARYSTCLIGILYSLLINHLLPVKVGDVVRAKIASTREPMLKDDEAFHSVVVLRLLDMFCLVGIAMIGLSALKVQFRFPLWLVIVSSFISLLVLAAIHHYAPVFWNKHIQMFKKAFSGKTGLFIIACTFLSWLFEASILYGTVMMVQGDLSFLASVFANSVTIAGQVLQITPGGIGNYESFLVFALTLFGFPVREGYTIAVVTHALKFAISYITGAVVLLLYPVSFRTLKEWIKIRRVREK</sequence>
<keyword evidence="4 6" id="KW-1133">Transmembrane helix</keyword>
<dbReference type="STRING" id="1714354.BLL40_14510"/>
<comment type="function">
    <text evidence="6">Catalyzes the transfer of a lysyl group from L-lysyl-tRNA(Lys) to membrane-bound phosphatidylglycerol (PG), which produces lysylphosphatidylglycerol (LPG), a major component of the bacterial membrane with a positive net charge. LPG synthesis contributes to bacterial virulence as it is involved in the resistance mechanism against cationic antimicrobial peptides (CAMP) produces by the host's immune system (defensins, cathelicidins) and by the competing microorganisms.</text>
</comment>
<dbReference type="GO" id="GO:0050071">
    <property type="term" value="F:phosphatidylglycerol lysyltransferase activity"/>
    <property type="evidence" value="ECO:0007669"/>
    <property type="project" value="UniProtKB-EC"/>
</dbReference>
<keyword evidence="8" id="KW-1185">Reference proteome</keyword>
<keyword evidence="3 6" id="KW-0812">Transmembrane</keyword>